<comment type="subcellular location">
    <subcellularLocation>
        <location evidence="1">Cell membrane</location>
        <topology evidence="1">Multi-pass membrane protein</topology>
    </subcellularLocation>
</comment>
<keyword evidence="4 7" id="KW-0812">Transmembrane</keyword>
<protein>
    <recommendedName>
        <fullName evidence="8">Membrane transport protein MMPL domain-containing protein</fullName>
    </recommendedName>
</protein>
<comment type="similarity">
    <text evidence="2">Belongs to the resistance-nodulation-cell division (RND) (TC 2.A.6) family. MmpL subfamily.</text>
</comment>
<gene>
    <name evidence="9" type="ORF">FPAR1323_LOCUS589</name>
</gene>
<evidence type="ECO:0000256" key="6">
    <source>
        <dbReference type="ARBA" id="ARBA00023136"/>
    </source>
</evidence>
<feature type="domain" description="Membrane transport protein MMPL" evidence="8">
    <location>
        <begin position="274"/>
        <end position="510"/>
    </location>
</feature>
<feature type="transmembrane region" description="Helical" evidence="7">
    <location>
        <begin position="445"/>
        <end position="467"/>
    </location>
</feature>
<name>A0A7S2AZZ4_9STRA</name>
<feature type="transmembrane region" description="Helical" evidence="7">
    <location>
        <begin position="363"/>
        <end position="382"/>
    </location>
</feature>
<accession>A0A7S2AZZ4</accession>
<evidence type="ECO:0000256" key="1">
    <source>
        <dbReference type="ARBA" id="ARBA00004651"/>
    </source>
</evidence>
<keyword evidence="3" id="KW-1003">Cell membrane</keyword>
<evidence type="ECO:0000256" key="3">
    <source>
        <dbReference type="ARBA" id="ARBA00022475"/>
    </source>
</evidence>
<feature type="transmembrane region" description="Helical" evidence="7">
    <location>
        <begin position="329"/>
        <end position="351"/>
    </location>
</feature>
<organism evidence="9">
    <name type="scientific">Florenciella parvula</name>
    <dbReference type="NCBI Taxonomy" id="236787"/>
    <lineage>
        <taxon>Eukaryota</taxon>
        <taxon>Sar</taxon>
        <taxon>Stramenopiles</taxon>
        <taxon>Ochrophyta</taxon>
        <taxon>Dictyochophyceae</taxon>
        <taxon>Florenciellales</taxon>
        <taxon>Florenciella</taxon>
    </lineage>
</organism>
<evidence type="ECO:0000256" key="4">
    <source>
        <dbReference type="ARBA" id="ARBA00022692"/>
    </source>
</evidence>
<reference evidence="9" key="1">
    <citation type="submission" date="2021-01" db="EMBL/GenBank/DDBJ databases">
        <authorList>
            <person name="Corre E."/>
            <person name="Pelletier E."/>
            <person name="Niang G."/>
            <person name="Scheremetjew M."/>
            <person name="Finn R."/>
            <person name="Kale V."/>
            <person name="Holt S."/>
            <person name="Cochrane G."/>
            <person name="Meng A."/>
            <person name="Brown T."/>
            <person name="Cohen L."/>
        </authorList>
    </citation>
    <scope>NUCLEOTIDE SEQUENCE</scope>
    <source>
        <strain evidence="9">RCC1693</strain>
    </source>
</reference>
<dbReference type="InterPro" id="IPR050545">
    <property type="entry name" value="Mycobact_MmpL"/>
</dbReference>
<evidence type="ECO:0000313" key="9">
    <source>
        <dbReference type="EMBL" id="CAD9381274.1"/>
    </source>
</evidence>
<sequence>MSASLIANGAHPSHDPLVDPLDTMATIKSNTPDLADSKLLHDGIDYYSPLDESDVGEDAGMRNSCWYKMTWQLLSPMKGLAVLIVVLALCTPICIQCFGQDISISFELTVPYDADTYDTFNKVEDDFGAGAVFPYKLLFVPTTGNICADDAGDSGATVSCESLAASDVGSCGMFCQSSFDQINTVLDDLSNIEAAGYTATGITTMAGTDRYITFDDYVSAAEHSIAGTATSFDSSIELLYKSSCQTNIEGTGDGTGAGGGTGGTDTTDKVVCQSAVYQLDLDVDPFDEDGVKWLKKSRDIMDKYNKDDATQFKMYLANGAGVTYDAEEAVYGAFPAIIGCTMAVVFCLMAFAFGSIVAPLRSVATLCLTLSFVFGLLVLVYQDGVFEFMGSRALSKVGTICWFPPVMCFSIIVGLGLDYDVFLISRVYEYRLEGYTDHAAALKGVYMTGYIITAAGVIMAIAFGGLMASTETILNQVSFLLVFSVLMDTFIVRTLCVPALLGLTDKHSWFPKTMPPATRSIGF</sequence>
<dbReference type="AlphaFoldDB" id="A0A7S2AZZ4"/>
<dbReference type="PANTHER" id="PTHR33406">
    <property type="entry name" value="MEMBRANE PROTEIN MJ1562-RELATED"/>
    <property type="match status" value="1"/>
</dbReference>
<proteinExistence type="inferred from homology"/>
<dbReference type="GO" id="GO:0005886">
    <property type="term" value="C:plasma membrane"/>
    <property type="evidence" value="ECO:0007669"/>
    <property type="project" value="UniProtKB-SubCell"/>
</dbReference>
<evidence type="ECO:0000259" key="8">
    <source>
        <dbReference type="Pfam" id="PF03176"/>
    </source>
</evidence>
<dbReference type="EMBL" id="HBGT01001114">
    <property type="protein sequence ID" value="CAD9381274.1"/>
    <property type="molecule type" value="Transcribed_RNA"/>
</dbReference>
<feature type="transmembrane region" description="Helical" evidence="7">
    <location>
        <begin position="402"/>
        <end position="424"/>
    </location>
</feature>
<keyword evidence="6 7" id="KW-0472">Membrane</keyword>
<evidence type="ECO:0000256" key="5">
    <source>
        <dbReference type="ARBA" id="ARBA00022989"/>
    </source>
</evidence>
<dbReference type="InterPro" id="IPR004869">
    <property type="entry name" value="MMPL_dom"/>
</dbReference>
<evidence type="ECO:0000256" key="2">
    <source>
        <dbReference type="ARBA" id="ARBA00010157"/>
    </source>
</evidence>
<feature type="transmembrane region" description="Helical" evidence="7">
    <location>
        <begin position="479"/>
        <end position="503"/>
    </location>
</feature>
<dbReference type="SUPFAM" id="SSF82866">
    <property type="entry name" value="Multidrug efflux transporter AcrB transmembrane domain"/>
    <property type="match status" value="1"/>
</dbReference>
<dbReference type="Pfam" id="PF03176">
    <property type="entry name" value="MMPL"/>
    <property type="match status" value="1"/>
</dbReference>
<dbReference type="Gene3D" id="1.20.1640.10">
    <property type="entry name" value="Multidrug efflux transporter AcrB transmembrane domain"/>
    <property type="match status" value="1"/>
</dbReference>
<evidence type="ECO:0000256" key="7">
    <source>
        <dbReference type="SAM" id="Phobius"/>
    </source>
</evidence>
<dbReference type="PANTHER" id="PTHR33406:SF6">
    <property type="entry name" value="MEMBRANE PROTEIN YDGH-RELATED"/>
    <property type="match status" value="1"/>
</dbReference>
<keyword evidence="5 7" id="KW-1133">Transmembrane helix</keyword>